<dbReference type="PROSITE" id="PS50088">
    <property type="entry name" value="ANK_REPEAT"/>
    <property type="match status" value="1"/>
</dbReference>
<gene>
    <name evidence="5" type="ORF">SAMN05421877_10521</name>
</gene>
<reference evidence="6" key="1">
    <citation type="submission" date="2016-10" db="EMBL/GenBank/DDBJ databases">
        <authorList>
            <person name="Varghese N."/>
            <person name="Submissions S."/>
        </authorList>
    </citation>
    <scope>NUCLEOTIDE SEQUENCE [LARGE SCALE GENOMIC DNA]</scope>
    <source>
        <strain evidence="6">DSM 22361</strain>
    </source>
</reference>
<evidence type="ECO:0000256" key="1">
    <source>
        <dbReference type="ARBA" id="ARBA00022737"/>
    </source>
</evidence>
<proteinExistence type="predicted"/>
<evidence type="ECO:0000313" key="5">
    <source>
        <dbReference type="EMBL" id="SEG11734.1"/>
    </source>
</evidence>
<keyword evidence="4" id="KW-0732">Signal</keyword>
<dbReference type="InterPro" id="IPR002110">
    <property type="entry name" value="Ankyrin_rpt"/>
</dbReference>
<dbReference type="Gene3D" id="1.25.40.20">
    <property type="entry name" value="Ankyrin repeat-containing domain"/>
    <property type="match status" value="1"/>
</dbReference>
<evidence type="ECO:0000256" key="4">
    <source>
        <dbReference type="SAM" id="SignalP"/>
    </source>
</evidence>
<dbReference type="OrthoDB" id="1328647at2"/>
<evidence type="ECO:0000256" key="2">
    <source>
        <dbReference type="ARBA" id="ARBA00023043"/>
    </source>
</evidence>
<sequence>MKKVSIIFGMLLLGSFLNFTAKAQDWRQIDAFYEAIFSGDTLSVNQLLANKIIPPNFKTKNKIDPLEASIRSKNPAVYFVLLANGFTLGANKNELLVDAAEYGRLSILKDLLNKGASRETGAFNKAGFHAHYACGRYLLMQGANQEIGDIRGKYWMFFEAVKRSDYDVLDRLQMNQADWDYNDCDGQTAIILSIKKQDATLLRYLLEKGANREKPETFDCGDEIYLGKTPMAIAKHLKNKEIINLLKNRCGK</sequence>
<keyword evidence="2 3" id="KW-0040">ANK repeat</keyword>
<dbReference type="RefSeq" id="WP_103905948.1">
    <property type="nucleotide sequence ID" value="NZ_CP049246.1"/>
</dbReference>
<keyword evidence="6" id="KW-1185">Reference proteome</keyword>
<dbReference type="AlphaFoldDB" id="A0A1H5XIW5"/>
<dbReference type="PANTHER" id="PTHR24126:SF14">
    <property type="entry name" value="ANK_REP_REGION DOMAIN-CONTAINING PROTEIN"/>
    <property type="match status" value="1"/>
</dbReference>
<dbReference type="SUPFAM" id="SSF48403">
    <property type="entry name" value="Ankyrin repeat"/>
    <property type="match status" value="1"/>
</dbReference>
<dbReference type="PANTHER" id="PTHR24126">
    <property type="entry name" value="ANKYRIN REPEAT, PH AND SEC7 DOMAIN CONTAINING PROTEIN SECG-RELATED"/>
    <property type="match status" value="1"/>
</dbReference>
<feature type="repeat" description="ANK" evidence="3">
    <location>
        <begin position="185"/>
        <end position="217"/>
    </location>
</feature>
<feature type="signal peptide" evidence="4">
    <location>
        <begin position="1"/>
        <end position="23"/>
    </location>
</feature>
<dbReference type="InterPro" id="IPR036770">
    <property type="entry name" value="Ankyrin_rpt-contain_sf"/>
</dbReference>
<accession>A0A1H5XIW5</accession>
<feature type="chain" id="PRO_5009289500" evidence="4">
    <location>
        <begin position="24"/>
        <end position="252"/>
    </location>
</feature>
<evidence type="ECO:0000256" key="3">
    <source>
        <dbReference type="PROSITE-ProRule" id="PRU00023"/>
    </source>
</evidence>
<protein>
    <submittedName>
        <fullName evidence="5">Ankyrin repeat-containing protein</fullName>
    </submittedName>
</protein>
<evidence type="ECO:0000313" key="6">
    <source>
        <dbReference type="Proteomes" id="UP000236731"/>
    </source>
</evidence>
<name>A0A1H5XIW5_9SPHI</name>
<dbReference type="PROSITE" id="PS50297">
    <property type="entry name" value="ANK_REP_REGION"/>
    <property type="match status" value="1"/>
</dbReference>
<dbReference type="SMART" id="SM00248">
    <property type="entry name" value="ANK"/>
    <property type="match status" value="2"/>
</dbReference>
<dbReference type="Proteomes" id="UP000236731">
    <property type="component" value="Unassembled WGS sequence"/>
</dbReference>
<dbReference type="Pfam" id="PF12796">
    <property type="entry name" value="Ank_2"/>
    <property type="match status" value="1"/>
</dbReference>
<organism evidence="5 6">
    <name type="scientific">Sphingobacterium lactis</name>
    <dbReference type="NCBI Taxonomy" id="797291"/>
    <lineage>
        <taxon>Bacteria</taxon>
        <taxon>Pseudomonadati</taxon>
        <taxon>Bacteroidota</taxon>
        <taxon>Sphingobacteriia</taxon>
        <taxon>Sphingobacteriales</taxon>
        <taxon>Sphingobacteriaceae</taxon>
        <taxon>Sphingobacterium</taxon>
    </lineage>
</organism>
<dbReference type="EMBL" id="FNUT01000005">
    <property type="protein sequence ID" value="SEG11734.1"/>
    <property type="molecule type" value="Genomic_DNA"/>
</dbReference>
<keyword evidence="1" id="KW-0677">Repeat</keyword>